<sequence>MSLARYVDSHPRAPRRKKKKRSRQSDDNAHPESGFELRPSTRYDPHPLYDVQQTYECGYNDVHTRQPQPHDVSTTSFDNSYCESEPTDDQERSCYLDYSAYSHSEFEPMTSYGPPPSYDHHQNYESDYIDVYTHQPQPHDVNMGTTRFDGSHSETEQSQEQERPRYSDNIAYAQSGFESYPAIANDLHLLYNVSQAYDFNDDVQTQQPQPHEGYTDTVGYYQDEDSQCECCCEIDECCDDCGLDCPECTIE</sequence>
<feature type="region of interest" description="Disordered" evidence="1">
    <location>
        <begin position="1"/>
        <end position="48"/>
    </location>
</feature>
<accession>A0A9W2ZJD7</accession>
<feature type="region of interest" description="Disordered" evidence="1">
    <location>
        <begin position="142"/>
        <end position="164"/>
    </location>
</feature>
<evidence type="ECO:0000256" key="1">
    <source>
        <dbReference type="SAM" id="MobiDB-lite"/>
    </source>
</evidence>
<feature type="region of interest" description="Disordered" evidence="1">
    <location>
        <begin position="61"/>
        <end position="89"/>
    </location>
</feature>
<gene>
    <name evidence="3 4" type="primary">LOC106051801</name>
</gene>
<reference evidence="3 4" key="1">
    <citation type="submission" date="2025-04" db="UniProtKB">
        <authorList>
            <consortium name="RefSeq"/>
        </authorList>
    </citation>
    <scope>IDENTIFICATION</scope>
</reference>
<evidence type="ECO:0000313" key="4">
    <source>
        <dbReference type="RefSeq" id="XP_055875061.1"/>
    </source>
</evidence>
<dbReference type="AlphaFoldDB" id="A0A9W2ZJD7"/>
<dbReference type="OrthoDB" id="10499416at2759"/>
<dbReference type="Proteomes" id="UP001165740">
    <property type="component" value="Chromosome 2"/>
</dbReference>
<keyword evidence="2" id="KW-1185">Reference proteome</keyword>
<proteinExistence type="predicted"/>
<name>A0A9W2ZJD7_BIOGL</name>
<protein>
    <submittedName>
        <fullName evidence="3 4">Uncharacterized protein LOC106051801</fullName>
    </submittedName>
</protein>
<evidence type="ECO:0000313" key="3">
    <source>
        <dbReference type="RefSeq" id="XP_055875060.1"/>
    </source>
</evidence>
<dbReference type="GeneID" id="106051801"/>
<organism evidence="2 3">
    <name type="scientific">Biomphalaria glabrata</name>
    <name type="common">Bloodfluke planorb</name>
    <name type="synonym">Freshwater snail</name>
    <dbReference type="NCBI Taxonomy" id="6526"/>
    <lineage>
        <taxon>Eukaryota</taxon>
        <taxon>Metazoa</taxon>
        <taxon>Spiralia</taxon>
        <taxon>Lophotrochozoa</taxon>
        <taxon>Mollusca</taxon>
        <taxon>Gastropoda</taxon>
        <taxon>Heterobranchia</taxon>
        <taxon>Euthyneura</taxon>
        <taxon>Panpulmonata</taxon>
        <taxon>Hygrophila</taxon>
        <taxon>Lymnaeoidea</taxon>
        <taxon>Planorbidae</taxon>
        <taxon>Biomphalaria</taxon>
    </lineage>
</organism>
<dbReference type="RefSeq" id="XP_055875061.1">
    <property type="nucleotide sequence ID" value="XM_056019086.1"/>
</dbReference>
<feature type="compositionally biased region" description="Basic and acidic residues" evidence="1">
    <location>
        <begin position="149"/>
        <end position="164"/>
    </location>
</feature>
<evidence type="ECO:0000313" key="2">
    <source>
        <dbReference type="Proteomes" id="UP001165740"/>
    </source>
</evidence>
<feature type="compositionally biased region" description="Polar residues" evidence="1">
    <location>
        <begin position="65"/>
        <end position="82"/>
    </location>
</feature>
<feature type="compositionally biased region" description="Basic residues" evidence="1">
    <location>
        <begin position="12"/>
        <end position="22"/>
    </location>
</feature>
<feature type="compositionally biased region" description="Basic and acidic residues" evidence="1">
    <location>
        <begin position="23"/>
        <end position="47"/>
    </location>
</feature>
<dbReference type="RefSeq" id="XP_055875060.1">
    <property type="nucleotide sequence ID" value="XM_056019085.1"/>
</dbReference>